<dbReference type="PANTHER" id="PTHR13939:SF0">
    <property type="entry name" value="NMN AMIDOHYDROLASE-LIKE PROTEIN YFAY"/>
    <property type="match status" value="1"/>
</dbReference>
<dbReference type="RefSeq" id="WP_307065763.1">
    <property type="nucleotide sequence ID" value="NZ_JAUSUP010000001.1"/>
</dbReference>
<comment type="similarity">
    <text evidence="1">Belongs to the CinA family.</text>
</comment>
<protein>
    <recommendedName>
        <fullName evidence="1">Putative competence-damage inducible protein</fullName>
    </recommendedName>
</protein>
<dbReference type="PANTHER" id="PTHR13939">
    <property type="entry name" value="NICOTINAMIDE-NUCLEOTIDE AMIDOHYDROLASE PNCC"/>
    <property type="match status" value="1"/>
</dbReference>
<dbReference type="Gene3D" id="3.40.980.10">
    <property type="entry name" value="MoaB/Mog-like domain"/>
    <property type="match status" value="1"/>
</dbReference>
<reference evidence="3 4" key="1">
    <citation type="submission" date="2023-07" db="EMBL/GenBank/DDBJ databases">
        <title>Genomic Encyclopedia of Type Strains, Phase IV (KMG-IV): sequencing the most valuable type-strain genomes for metagenomic binning, comparative biology and taxonomic classification.</title>
        <authorList>
            <person name="Goeker M."/>
        </authorList>
    </citation>
    <scope>NUCLEOTIDE SEQUENCE [LARGE SCALE GENOMIC DNA]</scope>
    <source>
        <strain evidence="3 4">DSM 15448</strain>
    </source>
</reference>
<dbReference type="PIRSF" id="PIRSF006728">
    <property type="entry name" value="CinA"/>
    <property type="match status" value="1"/>
</dbReference>
<dbReference type="Pfam" id="PF18146">
    <property type="entry name" value="CinA_KH"/>
    <property type="match status" value="1"/>
</dbReference>
<dbReference type="NCBIfam" id="NF001813">
    <property type="entry name" value="PRK00549.1"/>
    <property type="match status" value="1"/>
</dbReference>
<evidence type="ECO:0000256" key="1">
    <source>
        <dbReference type="HAMAP-Rule" id="MF_00226"/>
    </source>
</evidence>
<dbReference type="NCBIfam" id="TIGR00199">
    <property type="entry name" value="PncC_domain"/>
    <property type="match status" value="1"/>
</dbReference>
<keyword evidence="3" id="KW-0378">Hydrolase</keyword>
<sequence>MNSKCEIISVGTELLLGQIVDTNASWLSEKLNNIGLNVYYHQTVGDNFNRLTSVFEQAQKRSNIIIVTGGLGPTEDDLTREVAANLFDTDLKLDEPTFQEVQSYYTERNLTMTENNRKQALYFNGGEVFHNKVGMAPGLHFEHQGVLWFFLPGVPKEMKWITTEKVIPYLHDKGLTEGKLFHRVLTFQGIGESALETELIDLIHEQTNPTIAPLAGNGYIMIRLTAKANKEVEATELLDGTERLIHERVGNFFFGYGDQSLDQQLIHLLSKHRLTLSACESITGGQFASTIVSNKGASQLFKGSIISYTDEMKEKVVGIPNHILQKEGAVSEACANLMAENTQRMLNSDLSISFTGVAGPGEVNGYEPGTVFIAINYNGQTKCDHYHFAGDRNQVRDEAVQVGLKQLIGIINS</sequence>
<dbReference type="Proteomes" id="UP001236723">
    <property type="component" value="Unassembled WGS sequence"/>
</dbReference>
<dbReference type="NCBIfam" id="TIGR00177">
    <property type="entry name" value="molyb_syn"/>
    <property type="match status" value="1"/>
</dbReference>
<keyword evidence="4" id="KW-1185">Reference proteome</keyword>
<comment type="caution">
    <text evidence="3">The sequence shown here is derived from an EMBL/GenBank/DDBJ whole genome shotgun (WGS) entry which is preliminary data.</text>
</comment>
<evidence type="ECO:0000259" key="2">
    <source>
        <dbReference type="SMART" id="SM00852"/>
    </source>
</evidence>
<gene>
    <name evidence="1" type="primary">cinA</name>
    <name evidence="3" type="ORF">J2R98_000492</name>
</gene>
<dbReference type="InterPro" id="IPR041424">
    <property type="entry name" value="CinA_KH"/>
</dbReference>
<evidence type="ECO:0000313" key="4">
    <source>
        <dbReference type="Proteomes" id="UP001236723"/>
    </source>
</evidence>
<organism evidence="3 4">
    <name type="scientific">Alkalibacillus filiformis</name>
    <dbReference type="NCBI Taxonomy" id="200990"/>
    <lineage>
        <taxon>Bacteria</taxon>
        <taxon>Bacillati</taxon>
        <taxon>Bacillota</taxon>
        <taxon>Bacilli</taxon>
        <taxon>Bacillales</taxon>
        <taxon>Bacillaceae</taxon>
        <taxon>Alkalibacillus</taxon>
    </lineage>
</organism>
<dbReference type="InterPro" id="IPR050101">
    <property type="entry name" value="CinA"/>
</dbReference>
<dbReference type="InterPro" id="IPR001453">
    <property type="entry name" value="MoaB/Mog_dom"/>
</dbReference>
<dbReference type="NCBIfam" id="TIGR00200">
    <property type="entry name" value="cinA_nterm"/>
    <property type="match status" value="1"/>
</dbReference>
<dbReference type="InterPro" id="IPR036425">
    <property type="entry name" value="MoaB/Mog-like_dom_sf"/>
</dbReference>
<dbReference type="GO" id="GO:0019159">
    <property type="term" value="F:nicotinamide-nucleotide amidase activity"/>
    <property type="evidence" value="ECO:0007669"/>
    <property type="project" value="UniProtKB-EC"/>
</dbReference>
<dbReference type="Gene3D" id="3.90.950.20">
    <property type="entry name" value="CinA-like"/>
    <property type="match status" value="1"/>
</dbReference>
<dbReference type="CDD" id="cd00885">
    <property type="entry name" value="cinA"/>
    <property type="match status" value="1"/>
</dbReference>
<dbReference type="Gene3D" id="3.30.70.2860">
    <property type="match status" value="1"/>
</dbReference>
<dbReference type="InterPro" id="IPR036653">
    <property type="entry name" value="CinA-like_C"/>
</dbReference>
<dbReference type="InterPro" id="IPR008135">
    <property type="entry name" value="Competence-induced_CinA"/>
</dbReference>
<dbReference type="SMART" id="SM00852">
    <property type="entry name" value="MoCF_biosynth"/>
    <property type="match status" value="1"/>
</dbReference>
<dbReference type="HAMAP" id="MF_00226_B">
    <property type="entry name" value="CinA_B"/>
    <property type="match status" value="1"/>
</dbReference>
<dbReference type="Pfam" id="PF00994">
    <property type="entry name" value="MoCF_biosynth"/>
    <property type="match status" value="1"/>
</dbReference>
<accession>A0ABU0DQG8</accession>
<name>A0ABU0DQG8_9BACI</name>
<feature type="domain" description="MoaB/Mog" evidence="2">
    <location>
        <begin position="6"/>
        <end position="172"/>
    </location>
</feature>
<dbReference type="EMBL" id="JAUSUP010000001">
    <property type="protein sequence ID" value="MDQ0350689.1"/>
    <property type="molecule type" value="Genomic_DNA"/>
</dbReference>
<dbReference type="SUPFAM" id="SSF142433">
    <property type="entry name" value="CinA-like"/>
    <property type="match status" value="1"/>
</dbReference>
<proteinExistence type="inferred from homology"/>
<evidence type="ECO:0000313" key="3">
    <source>
        <dbReference type="EMBL" id="MDQ0350689.1"/>
    </source>
</evidence>
<dbReference type="Pfam" id="PF02464">
    <property type="entry name" value="CinA"/>
    <property type="match status" value="1"/>
</dbReference>
<dbReference type="InterPro" id="IPR008136">
    <property type="entry name" value="CinA_C"/>
</dbReference>
<dbReference type="SUPFAM" id="SSF53218">
    <property type="entry name" value="Molybdenum cofactor biosynthesis proteins"/>
    <property type="match status" value="1"/>
</dbReference>